<feature type="region of interest" description="Disordered" evidence="1">
    <location>
        <begin position="80"/>
        <end position="116"/>
    </location>
</feature>
<dbReference type="InParanoid" id="A0A194WVL5"/>
<gene>
    <name evidence="3" type="ORF">LY89DRAFT_219200</name>
</gene>
<keyword evidence="2" id="KW-1133">Transmembrane helix</keyword>
<feature type="compositionally biased region" description="Basic and acidic residues" evidence="1">
    <location>
        <begin position="83"/>
        <end position="116"/>
    </location>
</feature>
<evidence type="ECO:0000256" key="1">
    <source>
        <dbReference type="SAM" id="MobiDB-lite"/>
    </source>
</evidence>
<dbReference type="OrthoDB" id="5304367at2759"/>
<accession>A0A194WVL5</accession>
<dbReference type="RefSeq" id="XP_018066365.1">
    <property type="nucleotide sequence ID" value="XM_018205925.1"/>
</dbReference>
<evidence type="ECO:0000256" key="2">
    <source>
        <dbReference type="SAM" id="Phobius"/>
    </source>
</evidence>
<keyword evidence="2" id="KW-0472">Membrane</keyword>
<dbReference type="EMBL" id="KQ947425">
    <property type="protein sequence ID" value="KUJ12010.1"/>
    <property type="molecule type" value="Genomic_DNA"/>
</dbReference>
<dbReference type="Proteomes" id="UP000070700">
    <property type="component" value="Unassembled WGS sequence"/>
</dbReference>
<proteinExistence type="predicted"/>
<protein>
    <submittedName>
        <fullName evidence="3">Uncharacterized protein</fullName>
    </submittedName>
</protein>
<evidence type="ECO:0000313" key="3">
    <source>
        <dbReference type="EMBL" id="KUJ12010.1"/>
    </source>
</evidence>
<sequence length="116" mass="12880">MPPKFNINAKTIVAPVAAFTMATLLFVYSRTSIQAAKRNAQRHREADGGQINWHNESLRRHGVLESPVKEGTVGELVGTLQAGREERRKGKGEESKVIEETDAERVLRERTGKGRG</sequence>
<keyword evidence="4" id="KW-1185">Reference proteome</keyword>
<dbReference type="AlphaFoldDB" id="A0A194WVL5"/>
<reference evidence="3 4" key="1">
    <citation type="submission" date="2015-10" db="EMBL/GenBank/DDBJ databases">
        <title>Full genome of DAOMC 229536 Phialocephala scopiformis, a fungal endophyte of spruce producing the potent anti-insectan compound rugulosin.</title>
        <authorList>
            <consortium name="DOE Joint Genome Institute"/>
            <person name="Walker A.K."/>
            <person name="Frasz S.L."/>
            <person name="Seifert K.A."/>
            <person name="Miller J.D."/>
            <person name="Mondo S.J."/>
            <person name="Labutti K."/>
            <person name="Lipzen A."/>
            <person name="Dockter R."/>
            <person name="Kennedy M."/>
            <person name="Grigoriev I.V."/>
            <person name="Spatafora J.W."/>
        </authorList>
    </citation>
    <scope>NUCLEOTIDE SEQUENCE [LARGE SCALE GENOMIC DNA]</scope>
    <source>
        <strain evidence="3 4">CBS 120377</strain>
    </source>
</reference>
<dbReference type="KEGG" id="psco:LY89DRAFT_219200"/>
<dbReference type="GeneID" id="28815651"/>
<evidence type="ECO:0000313" key="4">
    <source>
        <dbReference type="Proteomes" id="UP000070700"/>
    </source>
</evidence>
<keyword evidence="2" id="KW-0812">Transmembrane</keyword>
<name>A0A194WVL5_MOLSC</name>
<feature type="transmembrane region" description="Helical" evidence="2">
    <location>
        <begin position="12"/>
        <end position="29"/>
    </location>
</feature>
<organism evidence="3 4">
    <name type="scientific">Mollisia scopiformis</name>
    <name type="common">Conifer needle endophyte fungus</name>
    <name type="synonym">Phialocephala scopiformis</name>
    <dbReference type="NCBI Taxonomy" id="149040"/>
    <lineage>
        <taxon>Eukaryota</taxon>
        <taxon>Fungi</taxon>
        <taxon>Dikarya</taxon>
        <taxon>Ascomycota</taxon>
        <taxon>Pezizomycotina</taxon>
        <taxon>Leotiomycetes</taxon>
        <taxon>Helotiales</taxon>
        <taxon>Mollisiaceae</taxon>
        <taxon>Mollisia</taxon>
    </lineage>
</organism>